<dbReference type="Proteomes" id="UP000324800">
    <property type="component" value="Unassembled WGS sequence"/>
</dbReference>
<accession>A0A5J4URW8</accession>
<comment type="caution">
    <text evidence="1">The sequence shown here is derived from an EMBL/GenBank/DDBJ whole genome shotgun (WGS) entry which is preliminary data.</text>
</comment>
<protein>
    <submittedName>
        <fullName evidence="1">Uncharacterized protein</fullName>
    </submittedName>
</protein>
<name>A0A5J4URW8_9EUKA</name>
<evidence type="ECO:0000313" key="2">
    <source>
        <dbReference type="Proteomes" id="UP000324800"/>
    </source>
</evidence>
<organism evidence="1 2">
    <name type="scientific">Streblomastix strix</name>
    <dbReference type="NCBI Taxonomy" id="222440"/>
    <lineage>
        <taxon>Eukaryota</taxon>
        <taxon>Metamonada</taxon>
        <taxon>Preaxostyla</taxon>
        <taxon>Oxymonadida</taxon>
        <taxon>Streblomastigidae</taxon>
        <taxon>Streblomastix</taxon>
    </lineage>
</organism>
<reference evidence="1 2" key="1">
    <citation type="submission" date="2019-03" db="EMBL/GenBank/DDBJ databases">
        <title>Single cell metagenomics reveals metabolic interactions within the superorganism composed of flagellate Streblomastix strix and complex community of Bacteroidetes bacteria on its surface.</title>
        <authorList>
            <person name="Treitli S.C."/>
            <person name="Kolisko M."/>
            <person name="Husnik F."/>
            <person name="Keeling P."/>
            <person name="Hampl V."/>
        </authorList>
    </citation>
    <scope>NUCLEOTIDE SEQUENCE [LARGE SCALE GENOMIC DNA]</scope>
    <source>
        <strain evidence="1">ST1C</strain>
    </source>
</reference>
<evidence type="ECO:0000313" key="1">
    <source>
        <dbReference type="EMBL" id="KAA6373093.1"/>
    </source>
</evidence>
<dbReference type="EMBL" id="SNRW01013030">
    <property type="protein sequence ID" value="KAA6373093.1"/>
    <property type="molecule type" value="Genomic_DNA"/>
</dbReference>
<proteinExistence type="predicted"/>
<feature type="non-terminal residue" evidence="1">
    <location>
        <position position="37"/>
    </location>
</feature>
<sequence length="37" mass="4308">MAKVDLTPRVGDIVNDSYELVRKINRGKKRIIFYAID</sequence>
<gene>
    <name evidence="1" type="ORF">EZS28_031379</name>
</gene>
<dbReference type="AlphaFoldDB" id="A0A5J4URW8"/>